<keyword evidence="1" id="KW-1133">Transmembrane helix</keyword>
<gene>
    <name evidence="2" type="ORF">OG327_35815</name>
</gene>
<evidence type="ECO:0000256" key="1">
    <source>
        <dbReference type="SAM" id="Phobius"/>
    </source>
</evidence>
<reference evidence="2" key="1">
    <citation type="submission" date="2022-10" db="EMBL/GenBank/DDBJ databases">
        <title>The complete genomes of actinobacterial strains from the NBC collection.</title>
        <authorList>
            <person name="Joergensen T.S."/>
            <person name="Alvarez Arevalo M."/>
            <person name="Sterndorff E.B."/>
            <person name="Faurdal D."/>
            <person name="Vuksanovic O."/>
            <person name="Mourched A.-S."/>
            <person name="Charusanti P."/>
            <person name="Shaw S."/>
            <person name="Blin K."/>
            <person name="Weber T."/>
        </authorList>
    </citation>
    <scope>NUCLEOTIDE SEQUENCE</scope>
    <source>
        <strain evidence="2">NBC_00049</strain>
    </source>
</reference>
<sequence length="90" mass="9218">MSDDRANATPDPSNPSLPTALLPLAVIALALTPMYGDRFGTAVSVALIVVSLLLVAAAAGLLARSVARSAAIREVQDVPDALDPLAGQRR</sequence>
<evidence type="ECO:0000313" key="2">
    <source>
        <dbReference type="EMBL" id="WTU78240.1"/>
    </source>
</evidence>
<accession>A0AAU2K053</accession>
<feature type="transmembrane region" description="Helical" evidence="1">
    <location>
        <begin position="42"/>
        <end position="63"/>
    </location>
</feature>
<name>A0AAU2K053_9ACTN</name>
<proteinExistence type="predicted"/>
<protein>
    <submittedName>
        <fullName evidence="2">Uncharacterized protein</fullName>
    </submittedName>
</protein>
<dbReference type="EMBL" id="CP108264">
    <property type="protein sequence ID" value="WTU78240.1"/>
    <property type="molecule type" value="Genomic_DNA"/>
</dbReference>
<organism evidence="2">
    <name type="scientific">Streptomyces sp. NBC_00049</name>
    <dbReference type="NCBI Taxonomy" id="2903617"/>
    <lineage>
        <taxon>Bacteria</taxon>
        <taxon>Bacillati</taxon>
        <taxon>Actinomycetota</taxon>
        <taxon>Actinomycetes</taxon>
        <taxon>Kitasatosporales</taxon>
        <taxon>Streptomycetaceae</taxon>
        <taxon>Streptomyces</taxon>
    </lineage>
</organism>
<keyword evidence="1" id="KW-0472">Membrane</keyword>
<keyword evidence="1" id="KW-0812">Transmembrane</keyword>
<dbReference type="AlphaFoldDB" id="A0AAU2K053"/>
<feature type="transmembrane region" description="Helical" evidence="1">
    <location>
        <begin position="20"/>
        <end position="36"/>
    </location>
</feature>